<dbReference type="CDD" id="cd01392">
    <property type="entry name" value="HTH_LacI"/>
    <property type="match status" value="1"/>
</dbReference>
<dbReference type="eggNOG" id="COG1609">
    <property type="taxonomic scope" value="Bacteria"/>
</dbReference>
<dbReference type="EMBL" id="JDYK01000001">
    <property type="protein sequence ID" value="EWS83004.1"/>
    <property type="molecule type" value="Genomic_DNA"/>
</dbReference>
<dbReference type="Gene3D" id="1.10.260.40">
    <property type="entry name" value="lambda repressor-like DNA-binding domains"/>
    <property type="match status" value="1"/>
</dbReference>
<feature type="domain" description="HTH lacI-type" evidence="4">
    <location>
        <begin position="14"/>
        <end position="68"/>
    </location>
</feature>
<organism evidence="5 6">
    <name type="scientific">Brachybacterium phenoliresistens</name>
    <dbReference type="NCBI Taxonomy" id="396014"/>
    <lineage>
        <taxon>Bacteria</taxon>
        <taxon>Bacillati</taxon>
        <taxon>Actinomycetota</taxon>
        <taxon>Actinomycetes</taxon>
        <taxon>Micrococcales</taxon>
        <taxon>Dermabacteraceae</taxon>
        <taxon>Brachybacterium</taxon>
    </lineage>
</organism>
<dbReference type="SUPFAM" id="SSF47413">
    <property type="entry name" value="lambda repressor-like DNA-binding domains"/>
    <property type="match status" value="1"/>
</dbReference>
<dbReference type="AlphaFoldDB" id="Z9JXX4"/>
<dbReference type="GO" id="GO:0000976">
    <property type="term" value="F:transcription cis-regulatory region binding"/>
    <property type="evidence" value="ECO:0007669"/>
    <property type="project" value="TreeGrafter"/>
</dbReference>
<dbReference type="PROSITE" id="PS00356">
    <property type="entry name" value="HTH_LACI_1"/>
    <property type="match status" value="1"/>
</dbReference>
<dbReference type="SMART" id="SM00354">
    <property type="entry name" value="HTH_LACI"/>
    <property type="match status" value="1"/>
</dbReference>
<dbReference type="GO" id="GO:0003700">
    <property type="term" value="F:DNA-binding transcription factor activity"/>
    <property type="evidence" value="ECO:0007669"/>
    <property type="project" value="TreeGrafter"/>
</dbReference>
<dbReference type="PATRIC" id="fig|396014.3.peg.18"/>
<gene>
    <name evidence="5" type="ORF">BF93_00095</name>
</gene>
<dbReference type="Pfam" id="PF13377">
    <property type="entry name" value="Peripla_BP_3"/>
    <property type="match status" value="1"/>
</dbReference>
<dbReference type="PANTHER" id="PTHR30146">
    <property type="entry name" value="LACI-RELATED TRANSCRIPTIONAL REPRESSOR"/>
    <property type="match status" value="1"/>
</dbReference>
<dbReference type="Gene3D" id="3.40.50.2300">
    <property type="match status" value="2"/>
</dbReference>
<keyword evidence="1" id="KW-0805">Transcription regulation</keyword>
<keyword evidence="3" id="KW-0804">Transcription</keyword>
<proteinExistence type="predicted"/>
<dbReference type="PANTHER" id="PTHR30146:SF153">
    <property type="entry name" value="LACTOSE OPERON REPRESSOR"/>
    <property type="match status" value="1"/>
</dbReference>
<evidence type="ECO:0000313" key="5">
    <source>
        <dbReference type="EMBL" id="EWS83004.1"/>
    </source>
</evidence>
<dbReference type="RefSeq" id="WP_038369932.1">
    <property type="nucleotide sequence ID" value="NZ_BAAAOW010000001.1"/>
</dbReference>
<dbReference type="OrthoDB" id="9785139at2"/>
<evidence type="ECO:0000256" key="1">
    <source>
        <dbReference type="ARBA" id="ARBA00023015"/>
    </source>
</evidence>
<dbReference type="SUPFAM" id="SSF53822">
    <property type="entry name" value="Periplasmic binding protein-like I"/>
    <property type="match status" value="1"/>
</dbReference>
<evidence type="ECO:0000259" key="4">
    <source>
        <dbReference type="PROSITE" id="PS50932"/>
    </source>
</evidence>
<accession>Z9JXX4</accession>
<evidence type="ECO:0000313" key="6">
    <source>
        <dbReference type="Proteomes" id="UP000023067"/>
    </source>
</evidence>
<dbReference type="Proteomes" id="UP000023067">
    <property type="component" value="Unassembled WGS sequence"/>
</dbReference>
<dbReference type="HOGENOM" id="CLU_037628_6_1_11"/>
<dbReference type="Pfam" id="PF00356">
    <property type="entry name" value="LacI"/>
    <property type="match status" value="1"/>
</dbReference>
<keyword evidence="6" id="KW-1185">Reference proteome</keyword>
<dbReference type="InterPro" id="IPR028082">
    <property type="entry name" value="Peripla_BP_I"/>
</dbReference>
<keyword evidence="2" id="KW-0238">DNA-binding</keyword>
<reference evidence="5 6" key="1">
    <citation type="submission" date="2014-02" db="EMBL/GenBank/DDBJ databases">
        <title>Genome sequence of Brachybacterium phenoliresistens strain W13A50.</title>
        <authorList>
            <person name="Wang X."/>
        </authorList>
    </citation>
    <scope>NUCLEOTIDE SEQUENCE [LARGE SCALE GENOMIC DNA]</scope>
    <source>
        <strain evidence="5 6">W13A50</strain>
    </source>
</reference>
<dbReference type="InterPro" id="IPR010982">
    <property type="entry name" value="Lambda_DNA-bd_dom_sf"/>
</dbReference>
<protein>
    <submittedName>
        <fullName evidence="5">LacI family transcriptional regulator</fullName>
    </submittedName>
</protein>
<evidence type="ECO:0000256" key="3">
    <source>
        <dbReference type="ARBA" id="ARBA00023163"/>
    </source>
</evidence>
<evidence type="ECO:0000256" key="2">
    <source>
        <dbReference type="ARBA" id="ARBA00023125"/>
    </source>
</evidence>
<dbReference type="PROSITE" id="PS50932">
    <property type="entry name" value="HTH_LACI_2"/>
    <property type="match status" value="1"/>
</dbReference>
<sequence length="346" mass="36582">MNRVPAGPRPARRATIVDVAERAGVSRQTVTRALNDMPGISPTTRERVLAAAQALAYRPSRSGRALVRSETPVIGLIVSDLTNAFFSELATAMIREADRAGWSVLFAESRVTAGPVPYLGERVDALIGYSPMGEHAPGNAAVPVVLLDAPEDADPRCGRVVLDYEPALTDLREHLRGVGASRPAVLDASAHGPSQRAVLLRAALAPLAAAGQVPLEVLDDRLRGAEADAAREAALERLLAAGEDGRGADAIVAFNDRLAIELLRGLRRRGVRVPEQVRVIGVDGLALGELVTPTLTSLASDAHEIARHAVDLAIGIYEHAIPSDGGPDGTATLRRHAYRLVVRESA</sequence>
<comment type="caution">
    <text evidence="5">The sequence shown here is derived from an EMBL/GenBank/DDBJ whole genome shotgun (WGS) entry which is preliminary data.</text>
</comment>
<dbReference type="STRING" id="396014.BF93_00095"/>
<dbReference type="InterPro" id="IPR046335">
    <property type="entry name" value="LacI/GalR-like_sensor"/>
</dbReference>
<name>Z9JXX4_9MICO</name>
<dbReference type="InterPro" id="IPR000843">
    <property type="entry name" value="HTH_LacI"/>
</dbReference>